<keyword evidence="7 8" id="KW-0132">Cell division</keyword>
<dbReference type="RefSeq" id="WP_093144099.1">
    <property type="nucleotide sequence ID" value="NZ_BMWO01000003.1"/>
</dbReference>
<dbReference type="Gene3D" id="3.40.1190.10">
    <property type="entry name" value="Mur-like, catalytic domain"/>
    <property type="match status" value="1"/>
</dbReference>
<evidence type="ECO:0000256" key="6">
    <source>
        <dbReference type="ARBA" id="ARBA00022840"/>
    </source>
</evidence>
<gene>
    <name evidence="7" type="primary">murD</name>
    <name evidence="11" type="ORF">SAMN05421855_10386</name>
</gene>
<dbReference type="UniPathway" id="UPA00219"/>
<proteinExistence type="inferred from homology"/>
<dbReference type="STRING" id="227084.SAMN05421855_10386"/>
<accession>A0A1G7GEG9</accession>
<dbReference type="SUPFAM" id="SSF53623">
    <property type="entry name" value="MurD-like peptide ligases, catalytic domain"/>
    <property type="match status" value="1"/>
</dbReference>
<comment type="pathway">
    <text evidence="2 7 8">Cell wall biogenesis; peptidoglycan biosynthesis.</text>
</comment>
<keyword evidence="6 7" id="KW-0067">ATP-binding</keyword>
<name>A0A1G7GEG9_9FLAO</name>
<dbReference type="GO" id="GO:0051301">
    <property type="term" value="P:cell division"/>
    <property type="evidence" value="ECO:0007669"/>
    <property type="project" value="UniProtKB-KW"/>
</dbReference>
<dbReference type="Gene3D" id="3.40.50.720">
    <property type="entry name" value="NAD(P)-binding Rossmann-like Domain"/>
    <property type="match status" value="1"/>
</dbReference>
<dbReference type="Gene3D" id="3.90.190.20">
    <property type="entry name" value="Mur ligase, C-terminal domain"/>
    <property type="match status" value="1"/>
</dbReference>
<dbReference type="InterPro" id="IPR005762">
    <property type="entry name" value="MurD"/>
</dbReference>
<dbReference type="GO" id="GO:0071555">
    <property type="term" value="P:cell wall organization"/>
    <property type="evidence" value="ECO:0007669"/>
    <property type="project" value="UniProtKB-KW"/>
</dbReference>
<feature type="binding site" evidence="7">
    <location>
        <begin position="110"/>
        <end position="116"/>
    </location>
    <ligand>
        <name>ATP</name>
        <dbReference type="ChEBI" id="CHEBI:30616"/>
    </ligand>
</feature>
<dbReference type="EC" id="6.3.2.9" evidence="7 8"/>
<dbReference type="GO" id="GO:0005737">
    <property type="term" value="C:cytoplasm"/>
    <property type="evidence" value="ECO:0007669"/>
    <property type="project" value="UniProtKB-SubCell"/>
</dbReference>
<organism evidence="11 12">
    <name type="scientific">Ulvibacter litoralis</name>
    <dbReference type="NCBI Taxonomy" id="227084"/>
    <lineage>
        <taxon>Bacteria</taxon>
        <taxon>Pseudomonadati</taxon>
        <taxon>Bacteroidota</taxon>
        <taxon>Flavobacteriia</taxon>
        <taxon>Flavobacteriales</taxon>
        <taxon>Flavobacteriaceae</taxon>
        <taxon>Ulvibacter</taxon>
    </lineage>
</organism>
<keyword evidence="7 8" id="KW-0131">Cell cycle</keyword>
<dbReference type="NCBIfam" id="TIGR01087">
    <property type="entry name" value="murD"/>
    <property type="match status" value="1"/>
</dbReference>
<evidence type="ECO:0000256" key="1">
    <source>
        <dbReference type="ARBA" id="ARBA00004496"/>
    </source>
</evidence>
<dbReference type="PANTHER" id="PTHR43692">
    <property type="entry name" value="UDP-N-ACETYLMURAMOYLALANINE--D-GLUTAMATE LIGASE"/>
    <property type="match status" value="1"/>
</dbReference>
<dbReference type="PANTHER" id="PTHR43692:SF1">
    <property type="entry name" value="UDP-N-ACETYLMURAMOYLALANINE--D-GLUTAMATE LIGASE"/>
    <property type="match status" value="1"/>
</dbReference>
<evidence type="ECO:0000256" key="2">
    <source>
        <dbReference type="ARBA" id="ARBA00004752"/>
    </source>
</evidence>
<sequence length="455" mass="50327">MKNRLVVLGGGESGVGTAILGKNKGFEVFVSDFGKIKDTYKQVLIHHEIEWEEGGHTEAKILSATTVMKSPGIPETAPIVKKLKEAGVRVISEIEFASAYTEATIVGITGSNGKTTTATLTYELLKQGGLSVALGGNIGKSFAEQVSESTLEAQETGEEKYKNFVLELSSFQLDGIETFAPHIALLLNLSPDHLDRYDYKYENYIASKFRIAMNQTEDDYFIYDADDVEIAKWLEKNPVKSHKLPFSVTKELKEGAYIKNNEIIITIQNTNLAMPIASLGIKGQHNQKNAMAASTVAHLLKIRKATIRECLESFQGVEHRLEKVLKINNVVYINDSKATNVNATFYALDSMETPTVWIVGGVDKGNNYSELLALVNEKVKAIVCLGVDNQKILNAFGNIVDKMVETQSMEQAIKAAYRLAERGDTVLLSPACASFDLFENYEDRGRQFKEAVRHL</sequence>
<dbReference type="GO" id="GO:0008764">
    <property type="term" value="F:UDP-N-acetylmuramoylalanine-D-glutamate ligase activity"/>
    <property type="evidence" value="ECO:0007669"/>
    <property type="project" value="UniProtKB-UniRule"/>
</dbReference>
<evidence type="ECO:0000256" key="5">
    <source>
        <dbReference type="ARBA" id="ARBA00022741"/>
    </source>
</evidence>
<keyword evidence="4 7" id="KW-0436">Ligase</keyword>
<evidence type="ECO:0000313" key="11">
    <source>
        <dbReference type="EMBL" id="SDE86530.1"/>
    </source>
</evidence>
<keyword evidence="7 8" id="KW-0961">Cell wall biogenesis/degradation</keyword>
<evidence type="ECO:0000259" key="10">
    <source>
        <dbReference type="Pfam" id="PF08245"/>
    </source>
</evidence>
<dbReference type="EMBL" id="FNBA01000003">
    <property type="protein sequence ID" value="SDE86530.1"/>
    <property type="molecule type" value="Genomic_DNA"/>
</dbReference>
<dbReference type="GO" id="GO:0009252">
    <property type="term" value="P:peptidoglycan biosynthetic process"/>
    <property type="evidence" value="ECO:0007669"/>
    <property type="project" value="UniProtKB-UniRule"/>
</dbReference>
<dbReference type="InterPro" id="IPR036565">
    <property type="entry name" value="Mur-like_cat_sf"/>
</dbReference>
<dbReference type="AlphaFoldDB" id="A0A1G7GEG9"/>
<keyword evidence="12" id="KW-1185">Reference proteome</keyword>
<evidence type="ECO:0000256" key="4">
    <source>
        <dbReference type="ARBA" id="ARBA00022598"/>
    </source>
</evidence>
<dbReference type="Proteomes" id="UP000199321">
    <property type="component" value="Unassembled WGS sequence"/>
</dbReference>
<dbReference type="Pfam" id="PF02875">
    <property type="entry name" value="Mur_ligase_C"/>
    <property type="match status" value="1"/>
</dbReference>
<keyword evidence="7 8" id="KW-0133">Cell shape</keyword>
<keyword evidence="3 7" id="KW-0963">Cytoplasm</keyword>
<evidence type="ECO:0000313" key="12">
    <source>
        <dbReference type="Proteomes" id="UP000199321"/>
    </source>
</evidence>
<dbReference type="InterPro" id="IPR013221">
    <property type="entry name" value="Mur_ligase_cen"/>
</dbReference>
<keyword evidence="7 8" id="KW-0573">Peptidoglycan synthesis</keyword>
<feature type="domain" description="Mur ligase central" evidence="10">
    <location>
        <begin position="108"/>
        <end position="297"/>
    </location>
</feature>
<protein>
    <recommendedName>
        <fullName evidence="7 8">UDP-N-acetylmuramoylalanine--D-glutamate ligase</fullName>
        <ecNumber evidence="7 8">6.3.2.9</ecNumber>
    </recommendedName>
    <alternativeName>
        <fullName evidence="7">D-glutamic acid-adding enzyme</fullName>
    </alternativeName>
    <alternativeName>
        <fullName evidence="7">UDP-N-acetylmuramoyl-L-alanyl-D-glutamate synthetase</fullName>
    </alternativeName>
</protein>
<evidence type="ECO:0000259" key="9">
    <source>
        <dbReference type="Pfam" id="PF02875"/>
    </source>
</evidence>
<dbReference type="Pfam" id="PF21377">
    <property type="entry name" value="MurD_N"/>
    <property type="match status" value="1"/>
</dbReference>
<dbReference type="GO" id="GO:0005524">
    <property type="term" value="F:ATP binding"/>
    <property type="evidence" value="ECO:0007669"/>
    <property type="project" value="UniProtKB-UniRule"/>
</dbReference>
<feature type="domain" description="Mur ligase C-terminal" evidence="9">
    <location>
        <begin position="319"/>
        <end position="432"/>
    </location>
</feature>
<evidence type="ECO:0000256" key="3">
    <source>
        <dbReference type="ARBA" id="ARBA00022490"/>
    </source>
</evidence>
<dbReference type="HAMAP" id="MF_00639">
    <property type="entry name" value="MurD"/>
    <property type="match status" value="1"/>
</dbReference>
<dbReference type="InterPro" id="IPR004101">
    <property type="entry name" value="Mur_ligase_C"/>
</dbReference>
<evidence type="ECO:0000256" key="7">
    <source>
        <dbReference type="HAMAP-Rule" id="MF_00639"/>
    </source>
</evidence>
<dbReference type="InterPro" id="IPR036615">
    <property type="entry name" value="Mur_ligase_C_dom_sf"/>
</dbReference>
<dbReference type="GO" id="GO:0008360">
    <property type="term" value="P:regulation of cell shape"/>
    <property type="evidence" value="ECO:0007669"/>
    <property type="project" value="UniProtKB-KW"/>
</dbReference>
<dbReference type="SUPFAM" id="SSF51984">
    <property type="entry name" value="MurCD N-terminal domain"/>
    <property type="match status" value="1"/>
</dbReference>
<comment type="similarity">
    <text evidence="7">Belongs to the MurCDEF family.</text>
</comment>
<comment type="subcellular location">
    <subcellularLocation>
        <location evidence="1 7 8">Cytoplasm</location>
    </subcellularLocation>
</comment>
<comment type="catalytic activity">
    <reaction evidence="7 8">
        <text>UDP-N-acetyl-alpha-D-muramoyl-L-alanine + D-glutamate + ATP = UDP-N-acetyl-alpha-D-muramoyl-L-alanyl-D-glutamate + ADP + phosphate + H(+)</text>
        <dbReference type="Rhea" id="RHEA:16429"/>
        <dbReference type="ChEBI" id="CHEBI:15378"/>
        <dbReference type="ChEBI" id="CHEBI:29986"/>
        <dbReference type="ChEBI" id="CHEBI:30616"/>
        <dbReference type="ChEBI" id="CHEBI:43474"/>
        <dbReference type="ChEBI" id="CHEBI:83898"/>
        <dbReference type="ChEBI" id="CHEBI:83900"/>
        <dbReference type="ChEBI" id="CHEBI:456216"/>
        <dbReference type="EC" id="6.3.2.9"/>
    </reaction>
</comment>
<dbReference type="SUPFAM" id="SSF53244">
    <property type="entry name" value="MurD-like peptide ligases, peptide-binding domain"/>
    <property type="match status" value="1"/>
</dbReference>
<reference evidence="11 12" key="1">
    <citation type="submission" date="2016-10" db="EMBL/GenBank/DDBJ databases">
        <authorList>
            <person name="de Groot N.N."/>
        </authorList>
    </citation>
    <scope>NUCLEOTIDE SEQUENCE [LARGE SCALE GENOMIC DNA]</scope>
    <source>
        <strain evidence="11 12">DSM 16195</strain>
    </source>
</reference>
<dbReference type="Pfam" id="PF08245">
    <property type="entry name" value="Mur_ligase_M"/>
    <property type="match status" value="1"/>
</dbReference>
<keyword evidence="5 7" id="KW-0547">Nucleotide-binding</keyword>
<dbReference type="OrthoDB" id="9809796at2"/>
<evidence type="ECO:0000256" key="8">
    <source>
        <dbReference type="RuleBase" id="RU003664"/>
    </source>
</evidence>
<comment type="function">
    <text evidence="7 8">Cell wall formation. Catalyzes the addition of glutamate to the nucleotide precursor UDP-N-acetylmuramoyl-L-alanine (UMA).</text>
</comment>